<reference evidence="9" key="1">
    <citation type="submission" date="2014-06" db="EMBL/GenBank/DDBJ databases">
        <authorList>
            <person name="Winans N.J."/>
            <person name="Newell P.D."/>
            <person name="Douglas A.E."/>
        </authorList>
    </citation>
    <scope>NUCLEOTIDE SEQUENCE [LARGE SCALE GENOMIC DNA]</scope>
</reference>
<dbReference type="OrthoDB" id="9810077at2"/>
<organism evidence="8 9">
    <name type="scientific">Acetobacter okinawensis</name>
    <dbReference type="NCBI Taxonomy" id="1076594"/>
    <lineage>
        <taxon>Bacteria</taxon>
        <taxon>Pseudomonadati</taxon>
        <taxon>Pseudomonadota</taxon>
        <taxon>Alphaproteobacteria</taxon>
        <taxon>Acetobacterales</taxon>
        <taxon>Acetobacteraceae</taxon>
        <taxon>Acetobacter</taxon>
    </lineage>
</organism>
<comment type="caution">
    <text evidence="8">The sequence shown here is derived from an EMBL/GenBank/DDBJ whole genome shotgun (WGS) entry which is preliminary data.</text>
</comment>
<dbReference type="SUPFAM" id="SSF52540">
    <property type="entry name" value="P-loop containing nucleoside triphosphate hydrolases"/>
    <property type="match status" value="1"/>
</dbReference>
<keyword evidence="3" id="KW-0547">Nucleotide-binding</keyword>
<dbReference type="STRING" id="1236501.GCA_000613865_02411"/>
<evidence type="ECO:0000313" key="8">
    <source>
        <dbReference type="EMBL" id="OUJ11793.1"/>
    </source>
</evidence>
<dbReference type="RefSeq" id="WP_086639652.1">
    <property type="nucleotide sequence ID" value="NZ_JOPJ01000022.1"/>
</dbReference>
<accession>A0A252BT25</accession>
<dbReference type="PROSITE" id="PS50893">
    <property type="entry name" value="ABC_TRANSPORTER_2"/>
    <property type="match status" value="1"/>
</dbReference>
<evidence type="ECO:0000313" key="9">
    <source>
        <dbReference type="Proteomes" id="UP000194931"/>
    </source>
</evidence>
<dbReference type="GO" id="GO:0005524">
    <property type="term" value="F:ATP binding"/>
    <property type="evidence" value="ECO:0007669"/>
    <property type="project" value="UniProtKB-KW"/>
</dbReference>
<evidence type="ECO:0000256" key="5">
    <source>
        <dbReference type="ARBA" id="ARBA00022906"/>
    </source>
</evidence>
<dbReference type="SMART" id="SM00382">
    <property type="entry name" value="AAA"/>
    <property type="match status" value="1"/>
</dbReference>
<evidence type="ECO:0000259" key="7">
    <source>
        <dbReference type="PROSITE" id="PS50893"/>
    </source>
</evidence>
<evidence type="ECO:0000256" key="3">
    <source>
        <dbReference type="ARBA" id="ARBA00022741"/>
    </source>
</evidence>
<dbReference type="Gene3D" id="3.40.50.300">
    <property type="entry name" value="P-loop containing nucleotide triphosphate hydrolases"/>
    <property type="match status" value="1"/>
</dbReference>
<name>A0A252BT25_9PROT</name>
<dbReference type="EMBL" id="JOPJ01000022">
    <property type="protein sequence ID" value="OUJ11793.1"/>
    <property type="molecule type" value="Genomic_DNA"/>
</dbReference>
<evidence type="ECO:0000256" key="6">
    <source>
        <dbReference type="ARBA" id="ARBA00023065"/>
    </source>
</evidence>
<dbReference type="GO" id="GO:0016887">
    <property type="term" value="F:ATP hydrolysis activity"/>
    <property type="evidence" value="ECO:0007669"/>
    <property type="project" value="InterPro"/>
</dbReference>
<dbReference type="PANTHER" id="PTHR42734:SF17">
    <property type="entry name" value="METAL TRANSPORT SYSTEM ATP-BINDING PROTEIN TM_0124-RELATED"/>
    <property type="match status" value="1"/>
</dbReference>
<sequence length="268" mass="28729">MMTPAIKAEQLSVSYGGRRVLDQVSFAIPPGSFVAVLGGNGAGKTSLFRAIMGLSTPERGSVLVEGQPVGRGRMPVGYMPQMRRMVAGQISGWHMVAAALQGRAWGLPWCSAHARAEVDAALDAVDARELAARPVMSLSGGERQRLLLAQAMLDHPRILLLDEPLASLDPARMRETTRRIYDLARQRGLTVLFSTHDINPLMGFMDSVLYLAHGKALLGSVDDVMTTPALSALYGAPVEVVRANGRLFVVADGGGDTLHCCDCAEHTR</sequence>
<dbReference type="AlphaFoldDB" id="A0A252BT25"/>
<protein>
    <submittedName>
        <fullName evidence="8">Iron transporter</fullName>
    </submittedName>
</protein>
<dbReference type="Proteomes" id="UP000194931">
    <property type="component" value="Unassembled WGS sequence"/>
</dbReference>
<keyword evidence="6" id="KW-0406">Ion transport</keyword>
<dbReference type="InterPro" id="IPR050153">
    <property type="entry name" value="Metal_Ion_Import_ABC"/>
</dbReference>
<evidence type="ECO:0000256" key="4">
    <source>
        <dbReference type="ARBA" id="ARBA00022840"/>
    </source>
</evidence>
<dbReference type="Pfam" id="PF00005">
    <property type="entry name" value="ABC_tran"/>
    <property type="match status" value="1"/>
</dbReference>
<proteinExistence type="inferred from homology"/>
<keyword evidence="4" id="KW-0067">ATP-binding</keyword>
<keyword evidence="9" id="KW-1185">Reference proteome</keyword>
<keyword evidence="2" id="KW-0813">Transport</keyword>
<dbReference type="InterPro" id="IPR017871">
    <property type="entry name" value="ABC_transporter-like_CS"/>
</dbReference>
<dbReference type="PROSITE" id="PS00211">
    <property type="entry name" value="ABC_TRANSPORTER_1"/>
    <property type="match status" value="1"/>
</dbReference>
<gene>
    <name evidence="8" type="ORF">HK26_05570</name>
</gene>
<keyword evidence="5" id="KW-0864">Zinc transport</keyword>
<dbReference type="GO" id="GO:0006829">
    <property type="term" value="P:zinc ion transport"/>
    <property type="evidence" value="ECO:0007669"/>
    <property type="project" value="UniProtKB-KW"/>
</dbReference>
<dbReference type="InterPro" id="IPR003593">
    <property type="entry name" value="AAA+_ATPase"/>
</dbReference>
<keyword evidence="5" id="KW-0862">Zinc</keyword>
<dbReference type="InterPro" id="IPR027417">
    <property type="entry name" value="P-loop_NTPase"/>
</dbReference>
<dbReference type="InterPro" id="IPR003439">
    <property type="entry name" value="ABC_transporter-like_ATP-bd"/>
</dbReference>
<feature type="domain" description="ABC transporter" evidence="7">
    <location>
        <begin position="6"/>
        <end position="238"/>
    </location>
</feature>
<evidence type="ECO:0000256" key="1">
    <source>
        <dbReference type="ARBA" id="ARBA00005417"/>
    </source>
</evidence>
<dbReference type="eggNOG" id="COG1121">
    <property type="taxonomic scope" value="Bacteria"/>
</dbReference>
<comment type="similarity">
    <text evidence="1">Belongs to the ABC transporter superfamily.</text>
</comment>
<dbReference type="PANTHER" id="PTHR42734">
    <property type="entry name" value="METAL TRANSPORT SYSTEM ATP-BINDING PROTEIN TM_0124-RELATED"/>
    <property type="match status" value="1"/>
</dbReference>
<evidence type="ECO:0000256" key="2">
    <source>
        <dbReference type="ARBA" id="ARBA00022448"/>
    </source>
</evidence>